<dbReference type="AlphaFoldDB" id="A0ABD2B3D6"/>
<accession>A0ABD2B3D6</accession>
<dbReference type="Proteomes" id="UP001607302">
    <property type="component" value="Unassembled WGS sequence"/>
</dbReference>
<gene>
    <name evidence="1" type="ORF">V1478_007536</name>
</gene>
<keyword evidence="2" id="KW-1185">Reference proteome</keyword>
<reference evidence="1 2" key="1">
    <citation type="journal article" date="2024" name="Ann. Entomol. Soc. Am.">
        <title>Genomic analyses of the southern and eastern yellowjacket wasps (Hymenoptera: Vespidae) reveal evolutionary signatures of social life.</title>
        <authorList>
            <person name="Catto M.A."/>
            <person name="Caine P.B."/>
            <person name="Orr S.E."/>
            <person name="Hunt B.G."/>
            <person name="Goodisman M.A.D."/>
        </authorList>
    </citation>
    <scope>NUCLEOTIDE SEQUENCE [LARGE SCALE GENOMIC DNA]</scope>
    <source>
        <strain evidence="1">233</strain>
        <tissue evidence="1">Head and thorax</tissue>
    </source>
</reference>
<name>A0ABD2B3D6_VESSQ</name>
<proteinExistence type="predicted"/>
<evidence type="ECO:0000313" key="1">
    <source>
        <dbReference type="EMBL" id="KAL2727258.1"/>
    </source>
</evidence>
<dbReference type="EMBL" id="JAUDFV010000133">
    <property type="protein sequence ID" value="KAL2727258.1"/>
    <property type="molecule type" value="Genomic_DNA"/>
</dbReference>
<organism evidence="1 2">
    <name type="scientific">Vespula squamosa</name>
    <name type="common">Southern yellow jacket</name>
    <name type="synonym">Wasp</name>
    <dbReference type="NCBI Taxonomy" id="30214"/>
    <lineage>
        <taxon>Eukaryota</taxon>
        <taxon>Metazoa</taxon>
        <taxon>Ecdysozoa</taxon>
        <taxon>Arthropoda</taxon>
        <taxon>Hexapoda</taxon>
        <taxon>Insecta</taxon>
        <taxon>Pterygota</taxon>
        <taxon>Neoptera</taxon>
        <taxon>Endopterygota</taxon>
        <taxon>Hymenoptera</taxon>
        <taxon>Apocrita</taxon>
        <taxon>Aculeata</taxon>
        <taxon>Vespoidea</taxon>
        <taxon>Vespidae</taxon>
        <taxon>Vespinae</taxon>
        <taxon>Vespula</taxon>
    </lineage>
</organism>
<evidence type="ECO:0000313" key="2">
    <source>
        <dbReference type="Proteomes" id="UP001607302"/>
    </source>
</evidence>
<protein>
    <submittedName>
        <fullName evidence="1">Uncharacterized protein</fullName>
    </submittedName>
</protein>
<comment type="caution">
    <text evidence="1">The sequence shown here is derived from an EMBL/GenBank/DDBJ whole genome shotgun (WGS) entry which is preliminary data.</text>
</comment>
<sequence length="129" mass="15167">MADKRMVNGSFEFSLVLSSVEYLENTDRKLFERVPREFHYRNSNENDLMRPSYRNTGLRLDNTKRHNELLSHGHRYKRPARTSSSPLQNVLVTLTQTKEVLRSLNFSKPDITCDAIIILMFRVSIKFCD</sequence>